<sequence>MKRLLTPPGQVTVSGGLRPIGIGFTSCGPILMSGENLIFVNECLGV</sequence>
<accession>A0AAW6U1I4</accession>
<dbReference type="AlphaFoldDB" id="A0AAW6U1I4"/>
<dbReference type="Proteomes" id="UP001431776">
    <property type="component" value="Unassembled WGS sequence"/>
</dbReference>
<evidence type="ECO:0000313" key="1">
    <source>
        <dbReference type="EMBL" id="MDI6451853.1"/>
    </source>
</evidence>
<protein>
    <submittedName>
        <fullName evidence="1">Uncharacterized protein</fullName>
    </submittedName>
</protein>
<evidence type="ECO:0000313" key="2">
    <source>
        <dbReference type="Proteomes" id="UP001431776"/>
    </source>
</evidence>
<dbReference type="RefSeq" id="WP_349247261.1">
    <property type="nucleotide sequence ID" value="NZ_JASCXX010000067.1"/>
</dbReference>
<dbReference type="EMBL" id="JASCXX010000067">
    <property type="protein sequence ID" value="MDI6451853.1"/>
    <property type="molecule type" value="Genomic_DNA"/>
</dbReference>
<reference evidence="1" key="1">
    <citation type="submission" date="2023-05" db="EMBL/GenBank/DDBJ databases">
        <title>Anaerotaeda fermentans gen. nov., sp. nov., a novel anaerobic planctomycete of the new family within the order Sedimentisphaerales isolated from Taman Peninsula, Russia.</title>
        <authorList>
            <person name="Khomyakova M.A."/>
            <person name="Merkel A.Y."/>
            <person name="Slobodkin A.I."/>
        </authorList>
    </citation>
    <scope>NUCLEOTIDE SEQUENCE</scope>
    <source>
        <strain evidence="1">M17dextr</strain>
    </source>
</reference>
<organism evidence="1 2">
    <name type="scientific">Anaerobaca lacustris</name>
    <dbReference type="NCBI Taxonomy" id="3044600"/>
    <lineage>
        <taxon>Bacteria</taxon>
        <taxon>Pseudomonadati</taxon>
        <taxon>Planctomycetota</taxon>
        <taxon>Phycisphaerae</taxon>
        <taxon>Sedimentisphaerales</taxon>
        <taxon>Anaerobacaceae</taxon>
        <taxon>Anaerobaca</taxon>
    </lineage>
</organism>
<gene>
    <name evidence="1" type="ORF">QJ522_22535</name>
</gene>
<proteinExistence type="predicted"/>
<comment type="caution">
    <text evidence="1">The sequence shown here is derived from an EMBL/GenBank/DDBJ whole genome shotgun (WGS) entry which is preliminary data.</text>
</comment>
<name>A0AAW6U1I4_9BACT</name>
<keyword evidence="2" id="KW-1185">Reference proteome</keyword>